<feature type="region of interest" description="Disordered" evidence="1">
    <location>
        <begin position="21"/>
        <end position="47"/>
    </location>
</feature>
<dbReference type="EMBL" id="CP029078">
    <property type="protein sequence ID" value="QCN85929.1"/>
    <property type="molecule type" value="Genomic_DNA"/>
</dbReference>
<sequence>MTYIEEMLSRALLVRERTVPRDIVPPSSHRRPASPADTKAARDSPSAEAAENLRVLCETLITHMPAASAAEFVTAQVPEPRSALVLACVLQLTETDDGARYWWQYAAGAGQPVAAYCLYLHHLALGEQDAAAWWHHQTDDVEPPPDVPARLHPTKTQPTCTWTRQEAEASATAILRTVLSLTRHTARPRPAAVTQLMSYVPLAVAAGYLRQPEIELPLPGAEFACRIRTLLASASHAPCTRGGICDHQELCPSPTCSANPATDSPAAAPSPLGRTPT</sequence>
<evidence type="ECO:0000256" key="1">
    <source>
        <dbReference type="SAM" id="MobiDB-lite"/>
    </source>
</evidence>
<dbReference type="RefSeq" id="WP_127180020.1">
    <property type="nucleotide sequence ID" value="NZ_CP029078.1"/>
</dbReference>
<dbReference type="Proteomes" id="UP000501753">
    <property type="component" value="Chromosome"/>
</dbReference>
<dbReference type="OrthoDB" id="4321441at2"/>
<reference evidence="3 5" key="1">
    <citation type="submission" date="2018-04" db="EMBL/GenBank/DDBJ databases">
        <title>Complete genome sequences of Streptomyces griseoviridis K61 and characterization of antagonistic properties of biological control agents.</title>
        <authorList>
            <person name="Mariita R.M."/>
            <person name="Sello J.K."/>
        </authorList>
    </citation>
    <scope>NUCLEOTIDE SEQUENCE [LARGE SCALE GENOMIC DNA]</scope>
    <source>
        <strain evidence="3 5">K61</strain>
    </source>
</reference>
<dbReference type="EMBL" id="CP034687">
    <property type="protein sequence ID" value="AZS87219.1"/>
    <property type="molecule type" value="Genomic_DNA"/>
</dbReference>
<name>A0A3S9ZHQ1_STRGD</name>
<feature type="compositionally biased region" description="Low complexity" evidence="1">
    <location>
        <begin position="257"/>
        <end position="271"/>
    </location>
</feature>
<dbReference type="Proteomes" id="UP000271291">
    <property type="component" value="Chromosome"/>
</dbReference>
<evidence type="ECO:0000313" key="3">
    <source>
        <dbReference type="EMBL" id="QCN85929.1"/>
    </source>
</evidence>
<protein>
    <submittedName>
        <fullName evidence="2">Uncharacterized protein</fullName>
    </submittedName>
</protein>
<evidence type="ECO:0000313" key="4">
    <source>
        <dbReference type="Proteomes" id="UP000271291"/>
    </source>
</evidence>
<feature type="region of interest" description="Disordered" evidence="1">
    <location>
        <begin position="256"/>
        <end position="277"/>
    </location>
</feature>
<gene>
    <name evidence="3" type="ORF">DDJ31_13760</name>
    <name evidence="2" type="ORF">ELQ87_25515</name>
</gene>
<accession>A0A3S9ZHQ1</accession>
<dbReference type="AlphaFoldDB" id="A0A3S9ZHQ1"/>
<evidence type="ECO:0000313" key="5">
    <source>
        <dbReference type="Proteomes" id="UP000501753"/>
    </source>
</evidence>
<dbReference type="KEGG" id="sgd:ELQ87_25515"/>
<proteinExistence type="predicted"/>
<organism evidence="2 4">
    <name type="scientific">Streptomyces griseoviridis</name>
    <dbReference type="NCBI Taxonomy" id="45398"/>
    <lineage>
        <taxon>Bacteria</taxon>
        <taxon>Bacillati</taxon>
        <taxon>Actinomycetota</taxon>
        <taxon>Actinomycetes</taxon>
        <taxon>Kitasatosporales</taxon>
        <taxon>Streptomycetaceae</taxon>
        <taxon>Streptomyces</taxon>
    </lineage>
</organism>
<keyword evidence="5" id="KW-1185">Reference proteome</keyword>
<evidence type="ECO:0000313" key="2">
    <source>
        <dbReference type="EMBL" id="AZS87219.1"/>
    </source>
</evidence>
<reference evidence="2 4" key="2">
    <citation type="submission" date="2018-12" db="EMBL/GenBank/DDBJ databases">
        <title>Streptomyces griseoviridis F1-27 complete genome.</title>
        <authorList>
            <person name="Mariita R.M."/>
            <person name="Sello J.K."/>
        </authorList>
    </citation>
    <scope>NUCLEOTIDE SEQUENCE [LARGE SCALE GENOMIC DNA]</scope>
    <source>
        <strain evidence="2 4">F1-27</strain>
    </source>
</reference>